<keyword evidence="6" id="KW-0560">Oxidoreductase</keyword>
<evidence type="ECO:0000256" key="4">
    <source>
        <dbReference type="ARBA" id="ARBA00022723"/>
    </source>
</evidence>
<dbReference type="InterPro" id="IPR008333">
    <property type="entry name" value="Cbr1-like_FAD-bd_dom"/>
</dbReference>
<dbReference type="Pfam" id="PF00970">
    <property type="entry name" value="FAD_binding_6"/>
    <property type="match status" value="1"/>
</dbReference>
<dbReference type="Gene3D" id="3.40.50.80">
    <property type="entry name" value="Nucleotide-binding domain of ferredoxin-NADP reductase (FNR) module"/>
    <property type="match status" value="1"/>
</dbReference>
<keyword evidence="12" id="KW-1185">Reference proteome</keyword>
<dbReference type="InterPro" id="IPR001041">
    <property type="entry name" value="2Fe-2S_ferredoxin-type"/>
</dbReference>
<dbReference type="InterPro" id="IPR036010">
    <property type="entry name" value="2Fe-2S_ferredoxin-like_sf"/>
</dbReference>
<comment type="caution">
    <text evidence="11">The sequence shown here is derived from an EMBL/GenBank/DDBJ whole genome shotgun (WGS) entry which is preliminary data.</text>
</comment>
<dbReference type="PANTHER" id="PTHR47354">
    <property type="entry name" value="NADH OXIDOREDUCTASE HCR"/>
    <property type="match status" value="1"/>
</dbReference>
<evidence type="ECO:0000256" key="1">
    <source>
        <dbReference type="ARBA" id="ARBA00001974"/>
    </source>
</evidence>
<dbReference type="Pfam" id="PF00175">
    <property type="entry name" value="NAD_binding_1"/>
    <property type="match status" value="1"/>
</dbReference>
<dbReference type="InterPro" id="IPR006058">
    <property type="entry name" value="2Fe2S_fd_BS"/>
</dbReference>
<evidence type="ECO:0000259" key="10">
    <source>
        <dbReference type="PROSITE" id="PS51384"/>
    </source>
</evidence>
<dbReference type="Gene3D" id="3.10.20.30">
    <property type="match status" value="1"/>
</dbReference>
<protein>
    <submittedName>
        <fullName evidence="11">Ferredoxin--NADP reductase</fullName>
    </submittedName>
</protein>
<dbReference type="CDD" id="cd00207">
    <property type="entry name" value="fer2"/>
    <property type="match status" value="1"/>
</dbReference>
<keyword evidence="8" id="KW-0411">Iron-sulfur</keyword>
<reference evidence="12" key="1">
    <citation type="journal article" date="2019" name="Int. J. Syst. Evol. Microbiol.">
        <title>The Global Catalogue of Microorganisms (GCM) 10K type strain sequencing project: providing services to taxonomists for standard genome sequencing and annotation.</title>
        <authorList>
            <consortium name="The Broad Institute Genomics Platform"/>
            <consortium name="The Broad Institute Genome Sequencing Center for Infectious Disease"/>
            <person name="Wu L."/>
            <person name="Ma J."/>
        </authorList>
    </citation>
    <scope>NUCLEOTIDE SEQUENCE [LARGE SCALE GENOMIC DNA]</scope>
    <source>
        <strain evidence="12">JCM 16923</strain>
    </source>
</reference>
<dbReference type="PROSITE" id="PS51384">
    <property type="entry name" value="FAD_FR"/>
    <property type="match status" value="1"/>
</dbReference>
<dbReference type="InterPro" id="IPR012675">
    <property type="entry name" value="Beta-grasp_dom_sf"/>
</dbReference>
<keyword evidence="7" id="KW-0408">Iron</keyword>
<keyword evidence="2" id="KW-0285">Flavoprotein</keyword>
<dbReference type="InterPro" id="IPR017927">
    <property type="entry name" value="FAD-bd_FR_type"/>
</dbReference>
<dbReference type="PRINTS" id="PR00371">
    <property type="entry name" value="FPNCR"/>
</dbReference>
<evidence type="ECO:0000259" key="9">
    <source>
        <dbReference type="PROSITE" id="PS51085"/>
    </source>
</evidence>
<dbReference type="Pfam" id="PF00111">
    <property type="entry name" value="Fer2"/>
    <property type="match status" value="1"/>
</dbReference>
<organism evidence="11 12">
    <name type="scientific">Gordonia caeni</name>
    <dbReference type="NCBI Taxonomy" id="1007097"/>
    <lineage>
        <taxon>Bacteria</taxon>
        <taxon>Bacillati</taxon>
        <taxon>Actinomycetota</taxon>
        <taxon>Actinomycetes</taxon>
        <taxon>Mycobacteriales</taxon>
        <taxon>Gordoniaceae</taxon>
        <taxon>Gordonia</taxon>
    </lineage>
</organism>
<evidence type="ECO:0000256" key="2">
    <source>
        <dbReference type="ARBA" id="ARBA00022630"/>
    </source>
</evidence>
<evidence type="ECO:0000256" key="3">
    <source>
        <dbReference type="ARBA" id="ARBA00022714"/>
    </source>
</evidence>
<gene>
    <name evidence="11" type="ORF">GCM10022231_05610</name>
</gene>
<dbReference type="InterPro" id="IPR050415">
    <property type="entry name" value="MRET"/>
</dbReference>
<dbReference type="CDD" id="cd06214">
    <property type="entry name" value="PA_degradation_oxidoreductase_like"/>
    <property type="match status" value="1"/>
</dbReference>
<feature type="domain" description="2Fe-2S ferredoxin-type" evidence="9">
    <location>
        <begin position="284"/>
        <end position="371"/>
    </location>
</feature>
<dbReference type="InterPro" id="IPR039261">
    <property type="entry name" value="FNR_nucleotide-bd"/>
</dbReference>
<keyword evidence="5" id="KW-0274">FAD</keyword>
<dbReference type="Proteomes" id="UP001418444">
    <property type="component" value="Unassembled WGS sequence"/>
</dbReference>
<dbReference type="SUPFAM" id="SSF54292">
    <property type="entry name" value="2Fe-2S ferredoxin-like"/>
    <property type="match status" value="1"/>
</dbReference>
<evidence type="ECO:0000256" key="6">
    <source>
        <dbReference type="ARBA" id="ARBA00023002"/>
    </source>
</evidence>
<dbReference type="SUPFAM" id="SSF52343">
    <property type="entry name" value="Ferredoxin reductase-like, C-terminal NADP-linked domain"/>
    <property type="match status" value="1"/>
</dbReference>
<evidence type="ECO:0000256" key="5">
    <source>
        <dbReference type="ARBA" id="ARBA00022827"/>
    </source>
</evidence>
<dbReference type="Gene3D" id="2.40.30.10">
    <property type="entry name" value="Translation factors"/>
    <property type="match status" value="1"/>
</dbReference>
<proteinExistence type="predicted"/>
<accession>A0ABP7NNH1</accession>
<evidence type="ECO:0000256" key="7">
    <source>
        <dbReference type="ARBA" id="ARBA00023004"/>
    </source>
</evidence>
<dbReference type="PANTHER" id="PTHR47354:SF8">
    <property type="entry name" value="1,2-PHENYLACETYL-COA EPOXIDASE, SUBUNIT E"/>
    <property type="match status" value="1"/>
</dbReference>
<feature type="domain" description="FAD-binding FR-type" evidence="10">
    <location>
        <begin position="30"/>
        <end position="138"/>
    </location>
</feature>
<dbReference type="InterPro" id="IPR017938">
    <property type="entry name" value="Riboflavin_synthase-like_b-brl"/>
</dbReference>
<name>A0ABP7NNH1_9ACTN</name>
<comment type="cofactor">
    <cofactor evidence="1">
        <name>FAD</name>
        <dbReference type="ChEBI" id="CHEBI:57692"/>
    </cofactor>
</comment>
<dbReference type="PRINTS" id="PR00410">
    <property type="entry name" value="PHEHYDRXLASE"/>
</dbReference>
<evidence type="ECO:0000313" key="11">
    <source>
        <dbReference type="EMBL" id="GAA3950811.1"/>
    </source>
</evidence>
<dbReference type="PROSITE" id="PS00197">
    <property type="entry name" value="2FE2S_FER_1"/>
    <property type="match status" value="1"/>
</dbReference>
<evidence type="ECO:0000256" key="8">
    <source>
        <dbReference type="ARBA" id="ARBA00023014"/>
    </source>
</evidence>
<dbReference type="PROSITE" id="PS51085">
    <property type="entry name" value="2FE2S_FER_2"/>
    <property type="match status" value="1"/>
</dbReference>
<sequence length="371" mass="40657">MSALARADYRSDEMTSDLTNRRDFDSRDTAAPLMGEVLTVDRVVAETAEAITVGFALPDELAEDYRFAPGQFLTLAVPSDRTGWVARCYSVSSSPDQPGLAVTVKRTRDGYASNWLCDNISVGDCLRVLAPSGLFSPRSPESDLLLCSAGSGITPAMSILRATLESITGRIALFYANVTEESIIFRDELAELGERYGERLVVKHWLEAERGRPGAEDFSRWAAPYRDREIFICGPAPFMHMVRAGAAQAGFDTFRIRTEEYRSLTGDPFEPIAEITDEDLSDAAQTEVVIDGETHHLVWPTTHTLVDLMVLNGIDTPYACREGKCGACTCRLAEGEVDLGRTDALEPEDIADGYILGCQAHPAAKVVKIEF</sequence>
<keyword evidence="4" id="KW-0479">Metal-binding</keyword>
<dbReference type="InterPro" id="IPR001433">
    <property type="entry name" value="OxRdtase_FAD/NAD-bd"/>
</dbReference>
<keyword evidence="3" id="KW-0001">2Fe-2S</keyword>
<dbReference type="EMBL" id="BAAAZW010000002">
    <property type="protein sequence ID" value="GAA3950811.1"/>
    <property type="molecule type" value="Genomic_DNA"/>
</dbReference>
<dbReference type="InterPro" id="IPR001709">
    <property type="entry name" value="Flavoprot_Pyr_Nucl_cyt_Rdtase"/>
</dbReference>
<dbReference type="SUPFAM" id="SSF63380">
    <property type="entry name" value="Riboflavin synthase domain-like"/>
    <property type="match status" value="1"/>
</dbReference>
<evidence type="ECO:0000313" key="12">
    <source>
        <dbReference type="Proteomes" id="UP001418444"/>
    </source>
</evidence>